<feature type="compositionally biased region" description="Basic and acidic residues" evidence="1">
    <location>
        <begin position="110"/>
        <end position="128"/>
    </location>
</feature>
<organism evidence="2 3">
    <name type="scientific">Psilocybe cf. subviscida</name>
    <dbReference type="NCBI Taxonomy" id="2480587"/>
    <lineage>
        <taxon>Eukaryota</taxon>
        <taxon>Fungi</taxon>
        <taxon>Dikarya</taxon>
        <taxon>Basidiomycota</taxon>
        <taxon>Agaricomycotina</taxon>
        <taxon>Agaricomycetes</taxon>
        <taxon>Agaricomycetidae</taxon>
        <taxon>Agaricales</taxon>
        <taxon>Agaricineae</taxon>
        <taxon>Strophariaceae</taxon>
        <taxon>Psilocybe</taxon>
    </lineage>
</organism>
<proteinExistence type="predicted"/>
<keyword evidence="3" id="KW-1185">Reference proteome</keyword>
<dbReference type="Proteomes" id="UP000567179">
    <property type="component" value="Unassembled WGS sequence"/>
</dbReference>
<feature type="region of interest" description="Disordered" evidence="1">
    <location>
        <begin position="97"/>
        <end position="165"/>
    </location>
</feature>
<reference evidence="2 3" key="1">
    <citation type="journal article" date="2020" name="ISME J.">
        <title>Uncovering the hidden diversity of litter-decomposition mechanisms in mushroom-forming fungi.</title>
        <authorList>
            <person name="Floudas D."/>
            <person name="Bentzer J."/>
            <person name="Ahren D."/>
            <person name="Johansson T."/>
            <person name="Persson P."/>
            <person name="Tunlid A."/>
        </authorList>
    </citation>
    <scope>NUCLEOTIDE SEQUENCE [LARGE SCALE GENOMIC DNA]</scope>
    <source>
        <strain evidence="2 3">CBS 101986</strain>
    </source>
</reference>
<comment type="caution">
    <text evidence="2">The sequence shown here is derived from an EMBL/GenBank/DDBJ whole genome shotgun (WGS) entry which is preliminary data.</text>
</comment>
<dbReference type="EMBL" id="JAACJJ010000005">
    <property type="protein sequence ID" value="KAF5328175.1"/>
    <property type="molecule type" value="Genomic_DNA"/>
</dbReference>
<dbReference type="AlphaFoldDB" id="A0A8H5BRC0"/>
<name>A0A8H5BRC0_9AGAR</name>
<evidence type="ECO:0000313" key="2">
    <source>
        <dbReference type="EMBL" id="KAF5328175.1"/>
    </source>
</evidence>
<evidence type="ECO:0000256" key="1">
    <source>
        <dbReference type="SAM" id="MobiDB-lite"/>
    </source>
</evidence>
<gene>
    <name evidence="2" type="ORF">D9619_013438</name>
</gene>
<sequence>MSSKSKSKSSKAQFTQQSSLFILQYKTRRVVIGVPRDYDALQRSIRRHFPEIPDDHRVSYHTNELNISKGAYAELSEDIWDTAIPCLDSLMVQSDPRASSSRCLGKRPKKERDSKCESSCDESNDRKPPTKKPRRDTVPLPTPAPTPSSEAPSSTPPSTSNSNFTPTAEIKSKLRLNIHQFEGRACKFTAPHPDSWRAQWNGQWLVDEIHSCAPNNKSIGEYGIQDGDDIWLFRHQIGGKPVIYLFPPEGTDVDAEVRLELLPEWRFSAVYPVVPVSTAASGGQTLRWDVKASSDGTLLEKNTGSKVSYLFWEAELPMRHLRLLPLRPHPMLPAETFIPTHAQVGPFNSVILEVAHITSYLDAALKALGLHTEARTSFITYWLPSILKYTHIALRFLSQYAYERAAPLEVTPKPDVIVRVFMLFKGLKPNELNPGGAWHDASRGINGDAGRVEGREDAERWRSVIGIDDESKKLNDGRLFRVVEWGGMEVVS</sequence>
<accession>A0A8H5BRC0</accession>
<evidence type="ECO:0000313" key="3">
    <source>
        <dbReference type="Proteomes" id="UP000567179"/>
    </source>
</evidence>
<dbReference type="OrthoDB" id="428577at2759"/>
<evidence type="ECO:0008006" key="4">
    <source>
        <dbReference type="Google" id="ProtNLM"/>
    </source>
</evidence>
<feature type="compositionally biased region" description="Low complexity" evidence="1">
    <location>
        <begin position="147"/>
        <end position="165"/>
    </location>
</feature>
<protein>
    <recommendedName>
        <fullName evidence="4">Ubiquitin-like domain-containing protein</fullName>
    </recommendedName>
</protein>